<dbReference type="Proteomes" id="UP001595907">
    <property type="component" value="Unassembled WGS sequence"/>
</dbReference>
<dbReference type="SUPFAM" id="SSF109854">
    <property type="entry name" value="DinB/YfiT-like putative metalloenzymes"/>
    <property type="match status" value="1"/>
</dbReference>
<dbReference type="Gene3D" id="1.20.120.450">
    <property type="entry name" value="dinb family like domain"/>
    <property type="match status" value="1"/>
</dbReference>
<comment type="similarity">
    <text evidence="1">Belongs to the DinB family.</text>
</comment>
<reference evidence="4" key="1">
    <citation type="journal article" date="2019" name="Int. J. Syst. Evol. Microbiol.">
        <title>The Global Catalogue of Microorganisms (GCM) 10K type strain sequencing project: providing services to taxonomists for standard genome sequencing and annotation.</title>
        <authorList>
            <consortium name="The Broad Institute Genomics Platform"/>
            <consortium name="The Broad Institute Genome Sequencing Center for Infectious Disease"/>
            <person name="Wu L."/>
            <person name="Ma J."/>
        </authorList>
    </citation>
    <scope>NUCLEOTIDE SEQUENCE [LARGE SCALE GENOMIC DNA]</scope>
    <source>
        <strain evidence="4">CECT 8289</strain>
    </source>
</reference>
<evidence type="ECO:0000256" key="1">
    <source>
        <dbReference type="ARBA" id="ARBA00008635"/>
    </source>
</evidence>
<protein>
    <submittedName>
        <fullName evidence="3">DinB family protein</fullName>
    </submittedName>
</protein>
<name>A0ABV8QMX4_9BACT</name>
<proteinExistence type="inferred from homology"/>
<sequence>MTIAQQMLAELQQEAVATRLTLAAVPMDNQDWKPHEKSMPLGALAKHVAEIYGWPKETVVYDELDFSKGDYTPKVAETTADLLALFDKCLETATTILSTTTDEEMHKPWTMRNGDMVYFTMPKMQVMRTWVLNHSVHHRAQLGVYLRLLGIAVPSTYGPTADQQ</sequence>
<comment type="caution">
    <text evidence="3">The sequence shown here is derived from an EMBL/GenBank/DDBJ whole genome shotgun (WGS) entry which is preliminary data.</text>
</comment>
<accession>A0ABV8QMX4</accession>
<gene>
    <name evidence="3" type="ORF">ACFOWM_01985</name>
</gene>
<keyword evidence="2" id="KW-0479">Metal-binding</keyword>
<keyword evidence="4" id="KW-1185">Reference proteome</keyword>
<dbReference type="EMBL" id="JBHSCZ010000001">
    <property type="protein sequence ID" value="MFC4261636.1"/>
    <property type="molecule type" value="Genomic_DNA"/>
</dbReference>
<dbReference type="InterPro" id="IPR034660">
    <property type="entry name" value="DinB/YfiT-like"/>
</dbReference>
<evidence type="ECO:0000256" key="2">
    <source>
        <dbReference type="ARBA" id="ARBA00022723"/>
    </source>
</evidence>
<evidence type="ECO:0000313" key="3">
    <source>
        <dbReference type="EMBL" id="MFC4261636.1"/>
    </source>
</evidence>
<dbReference type="RefSeq" id="WP_379706348.1">
    <property type="nucleotide sequence ID" value="NZ_JBHSCZ010000001.1"/>
</dbReference>
<evidence type="ECO:0000313" key="4">
    <source>
        <dbReference type="Proteomes" id="UP001595907"/>
    </source>
</evidence>
<organism evidence="3 4">
    <name type="scientific">Ferruginibacter yonginensis</name>
    <dbReference type="NCBI Taxonomy" id="1310416"/>
    <lineage>
        <taxon>Bacteria</taxon>
        <taxon>Pseudomonadati</taxon>
        <taxon>Bacteroidota</taxon>
        <taxon>Chitinophagia</taxon>
        <taxon>Chitinophagales</taxon>
        <taxon>Chitinophagaceae</taxon>
        <taxon>Ferruginibacter</taxon>
    </lineage>
</organism>
<dbReference type="Pfam" id="PF05163">
    <property type="entry name" value="DinB"/>
    <property type="match status" value="1"/>
</dbReference>
<dbReference type="InterPro" id="IPR007837">
    <property type="entry name" value="DinB"/>
</dbReference>